<name>A0A2N3KML6_9PROT</name>
<gene>
    <name evidence="1" type="ORF">COO20_18305</name>
</gene>
<dbReference type="EMBL" id="NWTK01000013">
    <property type="protein sequence ID" value="PKR51801.1"/>
    <property type="molecule type" value="Genomic_DNA"/>
</dbReference>
<organism evidence="1 2">
    <name type="scientific">Thalassospira marina</name>
    <dbReference type="NCBI Taxonomy" id="2048283"/>
    <lineage>
        <taxon>Bacteria</taxon>
        <taxon>Pseudomonadati</taxon>
        <taxon>Pseudomonadota</taxon>
        <taxon>Alphaproteobacteria</taxon>
        <taxon>Rhodospirillales</taxon>
        <taxon>Thalassospiraceae</taxon>
        <taxon>Thalassospira</taxon>
    </lineage>
</organism>
<evidence type="ECO:0000313" key="1">
    <source>
        <dbReference type="EMBL" id="PKR51801.1"/>
    </source>
</evidence>
<proteinExistence type="predicted"/>
<dbReference type="Proteomes" id="UP000233597">
    <property type="component" value="Unassembled WGS sequence"/>
</dbReference>
<protein>
    <submittedName>
        <fullName evidence="1">Uncharacterized protein</fullName>
    </submittedName>
</protein>
<comment type="caution">
    <text evidence="1">The sequence shown here is derived from an EMBL/GenBank/DDBJ whole genome shotgun (WGS) entry which is preliminary data.</text>
</comment>
<evidence type="ECO:0000313" key="2">
    <source>
        <dbReference type="Proteomes" id="UP000233597"/>
    </source>
</evidence>
<accession>A0A2N3KML6</accession>
<sequence length="87" mass="10428">MFGKIMALFDFKLPKLDEAKTIHVNECFLIYRWISIDCQNHNSDELLQLCGGILYKVQLFMEYSFLKRLQRLANLKYFAQKSQIYLK</sequence>
<reference evidence="1 2" key="1">
    <citation type="submission" date="2017-09" db="EMBL/GenBank/DDBJ databases">
        <title>Biodiversity and function of Thalassospira species in the particle-attached aromatic-hydrocarbon-degrading consortia from the surface seawater of the South China Sea.</title>
        <authorList>
            <person name="Dong C."/>
            <person name="Liu R."/>
            <person name="Shao Z."/>
        </authorList>
    </citation>
    <scope>NUCLEOTIDE SEQUENCE [LARGE SCALE GENOMIC DNA]</scope>
    <source>
        <strain evidence="1 2">CSC1P2</strain>
    </source>
</reference>
<dbReference type="AlphaFoldDB" id="A0A2N3KML6"/>